<feature type="compositionally biased region" description="Low complexity" evidence="1">
    <location>
        <begin position="21"/>
        <end position="31"/>
    </location>
</feature>
<gene>
    <name evidence="2" type="ORF">PCOR1329_LOCUS26789</name>
</gene>
<feature type="compositionally biased region" description="Low complexity" evidence="1">
    <location>
        <begin position="1"/>
        <end position="10"/>
    </location>
</feature>
<feature type="compositionally biased region" description="Basic residues" evidence="1">
    <location>
        <begin position="11"/>
        <end position="20"/>
    </location>
</feature>
<feature type="non-terminal residue" evidence="2">
    <location>
        <position position="64"/>
    </location>
</feature>
<proteinExistence type="predicted"/>
<comment type="caution">
    <text evidence="2">The sequence shown here is derived from an EMBL/GenBank/DDBJ whole genome shotgun (WGS) entry which is preliminary data.</text>
</comment>
<evidence type="ECO:0000313" key="3">
    <source>
        <dbReference type="Proteomes" id="UP001189429"/>
    </source>
</evidence>
<reference evidence="2" key="1">
    <citation type="submission" date="2023-10" db="EMBL/GenBank/DDBJ databases">
        <authorList>
            <person name="Chen Y."/>
            <person name="Shah S."/>
            <person name="Dougan E. K."/>
            <person name="Thang M."/>
            <person name="Chan C."/>
        </authorList>
    </citation>
    <scope>NUCLEOTIDE SEQUENCE [LARGE SCALE GENOMIC DNA]</scope>
</reference>
<feature type="non-terminal residue" evidence="2">
    <location>
        <position position="1"/>
    </location>
</feature>
<feature type="region of interest" description="Disordered" evidence="1">
    <location>
        <begin position="1"/>
        <end position="64"/>
    </location>
</feature>
<dbReference type="Proteomes" id="UP001189429">
    <property type="component" value="Unassembled WGS sequence"/>
</dbReference>
<evidence type="ECO:0000313" key="2">
    <source>
        <dbReference type="EMBL" id="CAK0827189.1"/>
    </source>
</evidence>
<organism evidence="2 3">
    <name type="scientific">Prorocentrum cordatum</name>
    <dbReference type="NCBI Taxonomy" id="2364126"/>
    <lineage>
        <taxon>Eukaryota</taxon>
        <taxon>Sar</taxon>
        <taxon>Alveolata</taxon>
        <taxon>Dinophyceae</taxon>
        <taxon>Prorocentrales</taxon>
        <taxon>Prorocentraceae</taxon>
        <taxon>Prorocentrum</taxon>
    </lineage>
</organism>
<accession>A0ABN9SA22</accession>
<keyword evidence="3" id="KW-1185">Reference proteome</keyword>
<dbReference type="EMBL" id="CAUYUJ010009584">
    <property type="protein sequence ID" value="CAK0827189.1"/>
    <property type="molecule type" value="Genomic_DNA"/>
</dbReference>
<name>A0ABN9SA22_9DINO</name>
<protein>
    <submittedName>
        <fullName evidence="2">Uncharacterized protein</fullName>
    </submittedName>
</protein>
<sequence>GPTRPTGRWTGRARRRHARWRAAPSRTSGGPRTRRRRRRACSLAPGSSTRGARTGAGCRRRSPR</sequence>
<evidence type="ECO:0000256" key="1">
    <source>
        <dbReference type="SAM" id="MobiDB-lite"/>
    </source>
</evidence>